<reference evidence="1 2" key="1">
    <citation type="submission" date="2016-10" db="EMBL/GenBank/DDBJ databases">
        <authorList>
            <person name="de Groot N.N."/>
        </authorList>
    </citation>
    <scope>NUCLEOTIDE SEQUENCE [LARGE SCALE GENOMIC DNA]</scope>
    <source>
        <strain evidence="2">P4-7,KCTC 19426,CECT 7604</strain>
    </source>
</reference>
<organism evidence="1 2">
    <name type="scientific">Nakamurella panacisegetis</name>
    <dbReference type="NCBI Taxonomy" id="1090615"/>
    <lineage>
        <taxon>Bacteria</taxon>
        <taxon>Bacillati</taxon>
        <taxon>Actinomycetota</taxon>
        <taxon>Actinomycetes</taxon>
        <taxon>Nakamurellales</taxon>
        <taxon>Nakamurellaceae</taxon>
        <taxon>Nakamurella</taxon>
    </lineage>
</organism>
<proteinExistence type="predicted"/>
<keyword evidence="2" id="KW-1185">Reference proteome</keyword>
<protein>
    <submittedName>
        <fullName evidence="1">Uncharacterized protein</fullName>
    </submittedName>
</protein>
<dbReference type="AlphaFoldDB" id="A0A1H0JY67"/>
<evidence type="ECO:0000313" key="2">
    <source>
        <dbReference type="Proteomes" id="UP000198741"/>
    </source>
</evidence>
<dbReference type="EMBL" id="LT629710">
    <property type="protein sequence ID" value="SDO48748.1"/>
    <property type="molecule type" value="Genomic_DNA"/>
</dbReference>
<sequence length="72" mass="7500">MRFIQMQHDSIGTVLINPAQVASITEKAGETGCTVRLSDGSVYTSHGSAAEFADLVVTASSTPAHPRPMASP</sequence>
<name>A0A1H0JY67_9ACTN</name>
<dbReference type="STRING" id="1090615.SAMN04515671_1096"/>
<accession>A0A1H0JY67</accession>
<dbReference type="Proteomes" id="UP000198741">
    <property type="component" value="Chromosome I"/>
</dbReference>
<dbReference type="RefSeq" id="WP_090474927.1">
    <property type="nucleotide sequence ID" value="NZ_LT629710.1"/>
</dbReference>
<evidence type="ECO:0000313" key="1">
    <source>
        <dbReference type="EMBL" id="SDO48748.1"/>
    </source>
</evidence>
<gene>
    <name evidence="1" type="ORF">SAMN04515671_1096</name>
</gene>